<evidence type="ECO:0000313" key="10">
    <source>
        <dbReference type="Proteomes" id="UP000031670"/>
    </source>
</evidence>
<dbReference type="GO" id="GO:0005911">
    <property type="term" value="C:cell-cell junction"/>
    <property type="evidence" value="ECO:0007669"/>
    <property type="project" value="TreeGrafter"/>
</dbReference>
<evidence type="ECO:0000256" key="2">
    <source>
        <dbReference type="ARBA" id="ARBA00022692"/>
    </source>
</evidence>
<keyword evidence="7" id="KW-0472">Membrane</keyword>
<evidence type="ECO:0000256" key="3">
    <source>
        <dbReference type="ARBA" id="ARBA00022737"/>
    </source>
</evidence>
<dbReference type="AlphaFoldDB" id="A0A0B8PAM9"/>
<dbReference type="GO" id="GO:0007156">
    <property type="term" value="P:homophilic cell adhesion via plasma membrane adhesion molecules"/>
    <property type="evidence" value="ECO:0007669"/>
    <property type="project" value="InterPro"/>
</dbReference>
<dbReference type="Pfam" id="PF17803">
    <property type="entry name" value="Cadherin_4"/>
    <property type="match status" value="5"/>
</dbReference>
<name>A0A0B8PAM9_9VIBR</name>
<comment type="subcellular location">
    <subcellularLocation>
        <location evidence="1">Membrane</location>
    </subcellularLocation>
</comment>
<keyword evidence="6" id="KW-1133">Transmembrane helix</keyword>
<protein>
    <submittedName>
        <fullName evidence="9">T1SS secreted agglutinin RTX</fullName>
    </submittedName>
</protein>
<dbReference type="EMBL" id="BBSA01000008">
    <property type="protein sequence ID" value="GAM63401.1"/>
    <property type="molecule type" value="Genomic_DNA"/>
</dbReference>
<reference evidence="9 10" key="1">
    <citation type="submission" date="2015-01" db="EMBL/GenBank/DDBJ databases">
        <title>Vibrio sp. C5 JCM 19232 whole genome shotgun sequence.</title>
        <authorList>
            <person name="Sawabe T."/>
            <person name="Meirelles P."/>
            <person name="Feng G."/>
            <person name="Sayaka M."/>
            <person name="Hattori M."/>
            <person name="Ohkuma M."/>
        </authorList>
    </citation>
    <scope>NUCLEOTIDE SEQUENCE [LARGE SCALE GENOMIC DNA]</scope>
    <source>
        <strain evidence="9 10">JCM19232</strain>
    </source>
</reference>
<feature type="domain" description="Cadherin" evidence="8">
    <location>
        <begin position="289"/>
        <end position="396"/>
    </location>
</feature>
<organism evidence="9 10">
    <name type="scientific">Vibrio ishigakensis</name>
    <dbReference type="NCBI Taxonomy" id="1481914"/>
    <lineage>
        <taxon>Bacteria</taxon>
        <taxon>Pseudomonadati</taxon>
        <taxon>Pseudomonadota</taxon>
        <taxon>Gammaproteobacteria</taxon>
        <taxon>Vibrionales</taxon>
        <taxon>Vibrionaceae</taxon>
        <taxon>Vibrio</taxon>
    </lineage>
</organism>
<dbReference type="NCBIfam" id="TIGR01965">
    <property type="entry name" value="VCBS_repeat"/>
    <property type="match status" value="6"/>
</dbReference>
<comment type="caution">
    <text evidence="9">The sequence shown here is derived from an EMBL/GenBank/DDBJ whole genome shotgun (WGS) entry which is preliminary data.</text>
</comment>
<accession>A0A0B8PAM9</accession>
<dbReference type="PANTHER" id="PTHR24025:SF23">
    <property type="entry name" value="NEURAL-CADHERIN"/>
    <property type="match status" value="1"/>
</dbReference>
<evidence type="ECO:0000256" key="6">
    <source>
        <dbReference type="ARBA" id="ARBA00022989"/>
    </source>
</evidence>
<dbReference type="InterPro" id="IPR015919">
    <property type="entry name" value="Cadherin-like_sf"/>
</dbReference>
<proteinExistence type="predicted"/>
<keyword evidence="4" id="KW-0106">Calcium</keyword>
<dbReference type="InterPro" id="IPR010221">
    <property type="entry name" value="VCBS_dom"/>
</dbReference>
<dbReference type="GO" id="GO:0016020">
    <property type="term" value="C:membrane"/>
    <property type="evidence" value="ECO:0007669"/>
    <property type="project" value="UniProtKB-SubCell"/>
</dbReference>
<dbReference type="PANTHER" id="PTHR24025">
    <property type="entry name" value="DESMOGLEIN FAMILY MEMBER"/>
    <property type="match status" value="1"/>
</dbReference>
<feature type="domain" description="Cadherin" evidence="8">
    <location>
        <begin position="397"/>
        <end position="502"/>
    </location>
</feature>
<dbReference type="InterPro" id="IPR040853">
    <property type="entry name" value="RapA2_cadherin-like"/>
</dbReference>
<dbReference type="SMART" id="SM00112">
    <property type="entry name" value="CA"/>
    <property type="match status" value="5"/>
</dbReference>
<dbReference type="PROSITE" id="PS50268">
    <property type="entry name" value="CADHERIN_2"/>
    <property type="match status" value="5"/>
</dbReference>
<evidence type="ECO:0000256" key="1">
    <source>
        <dbReference type="ARBA" id="ARBA00004370"/>
    </source>
</evidence>
<evidence type="ECO:0000256" key="7">
    <source>
        <dbReference type="ARBA" id="ARBA00023136"/>
    </source>
</evidence>
<dbReference type="CDD" id="cd11304">
    <property type="entry name" value="Cadherin_repeat"/>
    <property type="match status" value="1"/>
</dbReference>
<dbReference type="InterPro" id="IPR013783">
    <property type="entry name" value="Ig-like_fold"/>
</dbReference>
<dbReference type="GO" id="GO:0005509">
    <property type="term" value="F:calcium ion binding"/>
    <property type="evidence" value="ECO:0007669"/>
    <property type="project" value="InterPro"/>
</dbReference>
<feature type="domain" description="Cadherin" evidence="8">
    <location>
        <begin position="503"/>
        <end position="608"/>
    </location>
</feature>
<feature type="domain" description="Cadherin" evidence="8">
    <location>
        <begin position="77"/>
        <end position="182"/>
    </location>
</feature>
<evidence type="ECO:0000259" key="8">
    <source>
        <dbReference type="PROSITE" id="PS50268"/>
    </source>
</evidence>
<dbReference type="InterPro" id="IPR002126">
    <property type="entry name" value="Cadherin-like_dom"/>
</dbReference>
<evidence type="ECO:0000313" key="9">
    <source>
        <dbReference type="EMBL" id="GAM63401.1"/>
    </source>
</evidence>
<evidence type="ECO:0000256" key="4">
    <source>
        <dbReference type="ARBA" id="ARBA00022837"/>
    </source>
</evidence>
<reference evidence="9 10" key="2">
    <citation type="submission" date="2015-01" db="EMBL/GenBank/DDBJ databases">
        <authorList>
            <consortium name="NBRP consortium"/>
            <person name="Sawabe T."/>
            <person name="Meirelles P."/>
            <person name="Feng G."/>
            <person name="Sayaka M."/>
            <person name="Hattori M."/>
            <person name="Ohkuma M."/>
        </authorList>
    </citation>
    <scope>NUCLEOTIDE SEQUENCE [LARGE SCALE GENOMIC DNA]</scope>
    <source>
        <strain evidence="9 10">JCM19232</strain>
    </source>
</reference>
<dbReference type="Gene3D" id="2.60.40.10">
    <property type="entry name" value="Immunoglobulins"/>
    <property type="match status" value="6"/>
</dbReference>
<feature type="domain" description="Cadherin" evidence="8">
    <location>
        <begin position="189"/>
        <end position="288"/>
    </location>
</feature>
<keyword evidence="2" id="KW-0812">Transmembrane</keyword>
<keyword evidence="5" id="KW-0130">Cell adhesion</keyword>
<dbReference type="Proteomes" id="UP000031670">
    <property type="component" value="Unassembled WGS sequence"/>
</dbReference>
<dbReference type="NCBIfam" id="NF012211">
    <property type="entry name" value="tand_rpt_95"/>
    <property type="match status" value="2"/>
</dbReference>
<gene>
    <name evidence="9" type="ORF">JCM19232_1548</name>
</gene>
<dbReference type="SUPFAM" id="SSF49313">
    <property type="entry name" value="Cadherin-like"/>
    <property type="match status" value="5"/>
</dbReference>
<dbReference type="InterPro" id="IPR050971">
    <property type="entry name" value="Cadherin-domain_protein"/>
</dbReference>
<keyword evidence="3" id="KW-0677">Repeat</keyword>
<sequence length="616" mass="65631">MLTYTPDAVKGQYGTFTLNKSSGAWTYKLDNNAHQALALGEHHTETMLVTVTDEHGAKTTQQVSVEVQGTNDKPVITSQPQSGTVKEDDVLFVRGQVTATDVDHGAVLTYSPDNLQGHYGSFTLNPSSGTWTYTLDNNAHQALALGELHTETLLVTVTDENGATTTQQVTVEVQGTNDKPVISSGVQSETVKEDATLFVRGQVTATDVDHGAVLTYIPDNLKGQYGTFTLNKASGAWTYKLDNTSHQALAEGEHHTETLLVTVTDEHGAKTTQQVTVEVEGTNDKPVITSSAQAETVKEDDVLTASGQVTATDADHGAALTYSAPQGELTGAYGSFTLNPSSGAWHYKLDNSAHQALALGESHTETLHVTVTDDKGATTTQDVVVTVEGTNDKPVITSSAQSGAVNEDGTMFTKGQVTATDVDHGAVLTYSPNNLQGTYGSFTLNPSSGTWTYTLDNQHHQDLALGEKHTETMLVTVKDEHGASTTQQVTVEVSGTNDRPVITSQAQTGSVKEDDVMLARGQVTATDVDHGAVLTYTPDNLQGQYGAFTLNANSGTWTYTLDNNAHQALAEGEHHTETMLVTVTDENGAKVTQQVTIDVEGTNDRPKITSHAQKAQ</sequence>
<evidence type="ECO:0000256" key="5">
    <source>
        <dbReference type="ARBA" id="ARBA00022889"/>
    </source>
</evidence>